<feature type="domain" description="Phospholipid/glycerol acyltransferase" evidence="4">
    <location>
        <begin position="81"/>
        <end position="195"/>
    </location>
</feature>
<dbReference type="GO" id="GO:0006654">
    <property type="term" value="P:phosphatidic acid biosynthetic process"/>
    <property type="evidence" value="ECO:0007669"/>
    <property type="project" value="TreeGrafter"/>
</dbReference>
<evidence type="ECO:0000256" key="3">
    <source>
        <dbReference type="SAM" id="Phobius"/>
    </source>
</evidence>
<evidence type="ECO:0000313" key="5">
    <source>
        <dbReference type="EMBL" id="VAW02792.1"/>
    </source>
</evidence>
<accession>A0A3B0SKA7</accession>
<keyword evidence="3" id="KW-1133">Transmembrane helix</keyword>
<dbReference type="EMBL" id="UOEC01000202">
    <property type="protein sequence ID" value="VAW02792.1"/>
    <property type="molecule type" value="Genomic_DNA"/>
</dbReference>
<protein>
    <submittedName>
        <fullName evidence="5">Acyl-CoA:1-acyl-sn-glycerol-3-phosphate acyltransferase</fullName>
        <ecNumber evidence="5">2.3.1.51</ecNumber>
    </submittedName>
</protein>
<evidence type="ECO:0000256" key="2">
    <source>
        <dbReference type="ARBA" id="ARBA00023315"/>
    </source>
</evidence>
<sequence length="254" mass="28671">MQSERLNSTAGMVVRSLVFNLVFYLNLIVFLVCGVMFFFTPRKWSIRALQTWAQVSLWWMRIIVGTTYEVRGLENIPEGGCLLIGKHQSFWETFALLTMVDDPAIVLKRELTYIPVFGWFALKFEMIAVDRGAAASALRNMVKSAKKALAQGRQIMIFPEGTRKAPGAEPDYKPGAAALYLSLKIPAVPFGLNSGLYWPRRKFMRYPGTIIIEFGPPIPADLKRKEFSPLAQEAIEGITDRLVQEGREKDFSGK</sequence>
<proteinExistence type="predicted"/>
<gene>
    <name evidence="5" type="ORF">MNBD_ALPHA08-569</name>
</gene>
<keyword evidence="1 5" id="KW-0808">Transferase</keyword>
<dbReference type="PANTHER" id="PTHR10434">
    <property type="entry name" value="1-ACYL-SN-GLYCEROL-3-PHOSPHATE ACYLTRANSFERASE"/>
    <property type="match status" value="1"/>
</dbReference>
<feature type="transmembrane region" description="Helical" evidence="3">
    <location>
        <begin position="17"/>
        <end position="39"/>
    </location>
</feature>
<dbReference type="Pfam" id="PF01553">
    <property type="entry name" value="Acyltransferase"/>
    <property type="match status" value="1"/>
</dbReference>
<name>A0A3B0SKA7_9ZZZZ</name>
<reference evidence="5" key="1">
    <citation type="submission" date="2018-06" db="EMBL/GenBank/DDBJ databases">
        <authorList>
            <person name="Zhirakovskaya E."/>
        </authorList>
    </citation>
    <scope>NUCLEOTIDE SEQUENCE</scope>
</reference>
<dbReference type="CDD" id="cd07989">
    <property type="entry name" value="LPLAT_AGPAT-like"/>
    <property type="match status" value="1"/>
</dbReference>
<dbReference type="InterPro" id="IPR002123">
    <property type="entry name" value="Plipid/glycerol_acylTrfase"/>
</dbReference>
<evidence type="ECO:0000256" key="1">
    <source>
        <dbReference type="ARBA" id="ARBA00022679"/>
    </source>
</evidence>
<dbReference type="AlphaFoldDB" id="A0A3B0SKA7"/>
<dbReference type="SMART" id="SM00563">
    <property type="entry name" value="PlsC"/>
    <property type="match status" value="1"/>
</dbReference>
<dbReference type="EC" id="2.3.1.51" evidence="5"/>
<keyword evidence="3" id="KW-0812">Transmembrane</keyword>
<dbReference type="PANTHER" id="PTHR10434:SF40">
    <property type="entry name" value="1-ACYL-SN-GLYCEROL-3-PHOSPHATE ACYLTRANSFERASE"/>
    <property type="match status" value="1"/>
</dbReference>
<evidence type="ECO:0000259" key="4">
    <source>
        <dbReference type="SMART" id="SM00563"/>
    </source>
</evidence>
<keyword evidence="3" id="KW-0472">Membrane</keyword>
<keyword evidence="2 5" id="KW-0012">Acyltransferase</keyword>
<dbReference type="GO" id="GO:0003841">
    <property type="term" value="F:1-acylglycerol-3-phosphate O-acyltransferase activity"/>
    <property type="evidence" value="ECO:0007669"/>
    <property type="project" value="UniProtKB-EC"/>
</dbReference>
<dbReference type="SUPFAM" id="SSF69593">
    <property type="entry name" value="Glycerol-3-phosphate (1)-acyltransferase"/>
    <property type="match status" value="1"/>
</dbReference>
<organism evidence="5">
    <name type="scientific">hydrothermal vent metagenome</name>
    <dbReference type="NCBI Taxonomy" id="652676"/>
    <lineage>
        <taxon>unclassified sequences</taxon>
        <taxon>metagenomes</taxon>
        <taxon>ecological metagenomes</taxon>
    </lineage>
</organism>